<dbReference type="Proteomes" id="UP000887565">
    <property type="component" value="Unplaced"/>
</dbReference>
<name>A0A915L6I5_ROMCU</name>
<dbReference type="PANTHER" id="PTHR33568">
    <property type="entry name" value="DNA POLYMERASE"/>
    <property type="match status" value="1"/>
</dbReference>
<reference evidence="2" key="1">
    <citation type="submission" date="2022-11" db="UniProtKB">
        <authorList>
            <consortium name="WormBaseParasite"/>
        </authorList>
    </citation>
    <scope>IDENTIFICATION</scope>
</reference>
<dbReference type="PANTHER" id="PTHR33568:SF3">
    <property type="entry name" value="DNA-DIRECTED DNA POLYMERASE"/>
    <property type="match status" value="1"/>
</dbReference>
<evidence type="ECO:0000313" key="1">
    <source>
        <dbReference type="Proteomes" id="UP000887565"/>
    </source>
</evidence>
<evidence type="ECO:0000313" key="2">
    <source>
        <dbReference type="WBParaSite" id="nRc.2.0.1.t46730-RA"/>
    </source>
</evidence>
<dbReference type="AlphaFoldDB" id="A0A915L6I5"/>
<proteinExistence type="predicted"/>
<dbReference type="WBParaSite" id="nRc.2.0.1.t46730-RA">
    <property type="protein sequence ID" value="nRc.2.0.1.t46730-RA"/>
    <property type="gene ID" value="nRc.2.0.1.g46730"/>
</dbReference>
<sequence length="89" mass="10154">MKLESEGYPAKAQTTEQKCEYEMEVYNHENVSLDPSKISKNPGKRALAKGMLNFFWGKGEYSVVTVMKFCLDAQVFYITGHPDNVKRIS</sequence>
<organism evidence="1 2">
    <name type="scientific">Romanomermis culicivorax</name>
    <name type="common">Nematode worm</name>
    <dbReference type="NCBI Taxonomy" id="13658"/>
    <lineage>
        <taxon>Eukaryota</taxon>
        <taxon>Metazoa</taxon>
        <taxon>Ecdysozoa</taxon>
        <taxon>Nematoda</taxon>
        <taxon>Enoplea</taxon>
        <taxon>Dorylaimia</taxon>
        <taxon>Mermithida</taxon>
        <taxon>Mermithoidea</taxon>
        <taxon>Mermithidae</taxon>
        <taxon>Romanomermis</taxon>
    </lineage>
</organism>
<accession>A0A915L6I5</accession>
<keyword evidence="1" id="KW-1185">Reference proteome</keyword>
<protein>
    <submittedName>
        <fullName evidence="2">Uncharacterized protein</fullName>
    </submittedName>
</protein>